<comment type="similarity">
    <text evidence="2">Belongs to the metallo-dependent hydrolases superfamily. Adenosine and AMP deaminases family.</text>
</comment>
<dbReference type="InterPro" id="IPR006650">
    <property type="entry name" value="A/AMP_deam_AS"/>
</dbReference>
<dbReference type="InterPro" id="IPR001365">
    <property type="entry name" value="A_deaminase_dom"/>
</dbReference>
<dbReference type="Pfam" id="PF00962">
    <property type="entry name" value="A_deaminase"/>
    <property type="match status" value="1"/>
</dbReference>
<dbReference type="Gene3D" id="3.20.20.140">
    <property type="entry name" value="Metal-dependent hydrolases"/>
    <property type="match status" value="1"/>
</dbReference>
<dbReference type="PROSITE" id="PS00485">
    <property type="entry name" value="A_DEAMINASE"/>
    <property type="match status" value="1"/>
</dbReference>
<dbReference type="GO" id="GO:0046872">
    <property type="term" value="F:metal ion binding"/>
    <property type="evidence" value="ECO:0007669"/>
    <property type="project" value="UniProtKB-KW"/>
</dbReference>
<accession>A0A6V8JVY9</accession>
<keyword evidence="3" id="KW-0479">Metal-binding</keyword>
<dbReference type="GO" id="GO:0019239">
    <property type="term" value="F:deaminase activity"/>
    <property type="evidence" value="ECO:0007669"/>
    <property type="project" value="InterPro"/>
</dbReference>
<dbReference type="InterPro" id="IPR032466">
    <property type="entry name" value="Metal_Hydrolase"/>
</dbReference>
<dbReference type="GO" id="GO:0009168">
    <property type="term" value="P:purine ribonucleoside monophosphate biosynthetic process"/>
    <property type="evidence" value="ECO:0007669"/>
    <property type="project" value="InterPro"/>
</dbReference>
<evidence type="ECO:0000256" key="5">
    <source>
        <dbReference type="ARBA" id="ARBA00022833"/>
    </source>
</evidence>
<dbReference type="Proteomes" id="UP000482800">
    <property type="component" value="Unassembled WGS sequence"/>
</dbReference>
<dbReference type="InterPro" id="IPR006330">
    <property type="entry name" value="Ado/ade_deaminase"/>
</dbReference>
<comment type="caution">
    <text evidence="7">The sequence shown here is derived from an EMBL/GenBank/DDBJ whole genome shotgun (WGS) entry which is preliminary data.</text>
</comment>
<evidence type="ECO:0000313" key="7">
    <source>
        <dbReference type="EMBL" id="GFJ76803.1"/>
    </source>
</evidence>
<reference evidence="7 8" key="2">
    <citation type="submission" date="2020-03" db="EMBL/GenBank/DDBJ databases">
        <authorList>
            <person name="Ichikawa N."/>
            <person name="Kimura A."/>
            <person name="Kitahashi Y."/>
            <person name="Uohara A."/>
        </authorList>
    </citation>
    <scope>NUCLEOTIDE SEQUENCE [LARGE SCALE GENOMIC DNA]</scope>
    <source>
        <strain evidence="7 8">NBRC 108639</strain>
    </source>
</reference>
<dbReference type="SUPFAM" id="SSF51556">
    <property type="entry name" value="Metallo-dependent hydrolases"/>
    <property type="match status" value="1"/>
</dbReference>
<evidence type="ECO:0000259" key="6">
    <source>
        <dbReference type="Pfam" id="PF00962"/>
    </source>
</evidence>
<evidence type="ECO:0000256" key="2">
    <source>
        <dbReference type="ARBA" id="ARBA00006676"/>
    </source>
</evidence>
<evidence type="ECO:0000256" key="4">
    <source>
        <dbReference type="ARBA" id="ARBA00022801"/>
    </source>
</evidence>
<feature type="domain" description="Adenosine deaminase" evidence="6">
    <location>
        <begin position="17"/>
        <end position="301"/>
    </location>
</feature>
<dbReference type="PANTHER" id="PTHR43114:SF6">
    <property type="entry name" value="ADENINE DEAMINASE"/>
    <property type="match status" value="1"/>
</dbReference>
<name>A0A6V8JVY9_9ACTN</name>
<dbReference type="GO" id="GO:0016814">
    <property type="term" value="F:hydrolase activity, acting on carbon-nitrogen (but not peptide) bonds, in cyclic amidines"/>
    <property type="evidence" value="ECO:0007669"/>
    <property type="project" value="UniProtKB-ARBA"/>
</dbReference>
<dbReference type="AlphaFoldDB" id="A0A6V8JVY9"/>
<comment type="cofactor">
    <cofactor evidence="1">
        <name>Zn(2+)</name>
        <dbReference type="ChEBI" id="CHEBI:29105"/>
    </cofactor>
</comment>
<sequence length="338" mass="36432">MLERDGVTTRAAGSPAPKIELHVHLEGTVRPDTLLAIARRNGQRLPVDTVDELRRLYEFTDFANFIRVWSMTTNCLRTADDFRQVVVDYAAEAAGHGAVYLEGIFSPAERVMRGVGWAEILEGYADGAAAAEQEHGVVVRLTPDIDRELDPELAQECARQVVRYRDRGVVGFGIGGPELAAPASRYARAFAIAREGGLALVPHAGEAGGSDSVREVLGFDPARVRHGLRVVDDPGLLKEIVDRGIVLDVCPTSNLRTRVVETLDDHPLPALHAAGVRCSVGTDDPAMFDTDLGREWTVAERLGVPPSAAYEAGVAGALCDEVTRRRLEALGAAAYGYS</sequence>
<keyword evidence="4" id="KW-0378">Hydrolase</keyword>
<evidence type="ECO:0000256" key="1">
    <source>
        <dbReference type="ARBA" id="ARBA00001947"/>
    </source>
</evidence>
<evidence type="ECO:0000313" key="8">
    <source>
        <dbReference type="Proteomes" id="UP000482800"/>
    </source>
</evidence>
<evidence type="ECO:0000256" key="3">
    <source>
        <dbReference type="ARBA" id="ARBA00022723"/>
    </source>
</evidence>
<organism evidence="7 8">
    <name type="scientific">Phytohabitans houttuyneae</name>
    <dbReference type="NCBI Taxonomy" id="1076126"/>
    <lineage>
        <taxon>Bacteria</taxon>
        <taxon>Bacillati</taxon>
        <taxon>Actinomycetota</taxon>
        <taxon>Actinomycetes</taxon>
        <taxon>Micromonosporales</taxon>
        <taxon>Micromonosporaceae</taxon>
    </lineage>
</organism>
<gene>
    <name evidence="7" type="ORF">Phou_009830</name>
</gene>
<reference evidence="7 8" key="1">
    <citation type="submission" date="2020-03" db="EMBL/GenBank/DDBJ databases">
        <title>Whole genome shotgun sequence of Phytohabitans houttuyneae NBRC 108639.</title>
        <authorList>
            <person name="Komaki H."/>
            <person name="Tamura T."/>
        </authorList>
    </citation>
    <scope>NUCLEOTIDE SEQUENCE [LARGE SCALE GENOMIC DNA]</scope>
    <source>
        <strain evidence="7 8">NBRC 108639</strain>
    </source>
</reference>
<dbReference type="PANTHER" id="PTHR43114">
    <property type="entry name" value="ADENINE DEAMINASE"/>
    <property type="match status" value="1"/>
</dbReference>
<keyword evidence="8" id="KW-1185">Reference proteome</keyword>
<proteinExistence type="inferred from homology"/>
<protein>
    <submittedName>
        <fullName evidence="7">Adenosine deaminase</fullName>
    </submittedName>
</protein>
<dbReference type="NCBIfam" id="TIGR01430">
    <property type="entry name" value="aden_deam"/>
    <property type="match status" value="1"/>
</dbReference>
<keyword evidence="5" id="KW-0862">Zinc</keyword>
<dbReference type="EMBL" id="BLPF01000001">
    <property type="protein sequence ID" value="GFJ76803.1"/>
    <property type="molecule type" value="Genomic_DNA"/>
</dbReference>
<dbReference type="RefSeq" id="WP_246273234.1">
    <property type="nucleotide sequence ID" value="NZ_BAABGO010000005.1"/>
</dbReference>